<dbReference type="GO" id="GO:0019867">
    <property type="term" value="C:outer membrane"/>
    <property type="evidence" value="ECO:0007669"/>
    <property type="project" value="InterPro"/>
</dbReference>
<dbReference type="Pfam" id="PF05420">
    <property type="entry name" value="BCSC_C"/>
    <property type="match status" value="1"/>
</dbReference>
<dbReference type="PANTHER" id="PTHR45586">
    <property type="entry name" value="TPR REPEAT-CONTAINING PROTEIN PA4667"/>
    <property type="match status" value="1"/>
</dbReference>
<dbReference type="InterPro" id="IPR008410">
    <property type="entry name" value="BCSC_C"/>
</dbReference>
<dbReference type="GeneID" id="31481555"/>
<dbReference type="AlphaFoldDB" id="A4SY22"/>
<dbReference type="InterPro" id="IPR051012">
    <property type="entry name" value="CellSynth/LPSAsmb/PSIAsmb"/>
</dbReference>
<dbReference type="UniPathway" id="UPA00694"/>
<keyword evidence="3" id="KW-0677">Repeat</keyword>
<accession>A4SY22</accession>
<dbReference type="GO" id="GO:0006011">
    <property type="term" value="P:UDP-alpha-D-glucose metabolic process"/>
    <property type="evidence" value="ECO:0007669"/>
    <property type="project" value="InterPro"/>
</dbReference>
<evidence type="ECO:0000256" key="1">
    <source>
        <dbReference type="ARBA" id="ARBA00005186"/>
    </source>
</evidence>
<dbReference type="InterPro" id="IPR011990">
    <property type="entry name" value="TPR-like_helical_dom_sf"/>
</dbReference>
<proteinExistence type="predicted"/>
<dbReference type="InterPro" id="IPR019734">
    <property type="entry name" value="TPR_rpt"/>
</dbReference>
<dbReference type="Gene3D" id="1.25.40.10">
    <property type="entry name" value="Tetratricopeptide repeat domain"/>
    <property type="match status" value="3"/>
</dbReference>
<dbReference type="InterPro" id="IPR003921">
    <property type="entry name" value="Cell_synth_C"/>
</dbReference>
<evidence type="ECO:0000256" key="3">
    <source>
        <dbReference type="ARBA" id="ARBA00022737"/>
    </source>
</evidence>
<dbReference type="PROSITE" id="PS50005">
    <property type="entry name" value="TPR"/>
    <property type="match status" value="2"/>
</dbReference>
<evidence type="ECO:0000313" key="9">
    <source>
        <dbReference type="EMBL" id="ABP34386.1"/>
    </source>
</evidence>
<feature type="chain" id="PRO_5002673854" evidence="7">
    <location>
        <begin position="26"/>
        <end position="1271"/>
    </location>
</feature>
<dbReference type="SMART" id="SM00028">
    <property type="entry name" value="TPR"/>
    <property type="match status" value="7"/>
</dbReference>
<evidence type="ECO:0000256" key="6">
    <source>
        <dbReference type="PROSITE-ProRule" id="PRU00339"/>
    </source>
</evidence>
<evidence type="ECO:0000256" key="5">
    <source>
        <dbReference type="ARBA" id="ARBA00022916"/>
    </source>
</evidence>
<dbReference type="HOGENOM" id="CLU_001631_1_0_4"/>
<keyword evidence="5" id="KW-0135">Cellulose biosynthesis</keyword>
<evidence type="ECO:0000256" key="2">
    <source>
        <dbReference type="ARBA" id="ARBA00022729"/>
    </source>
</evidence>
<evidence type="ECO:0000256" key="7">
    <source>
        <dbReference type="SAM" id="SignalP"/>
    </source>
</evidence>
<reference evidence="9 10" key="1">
    <citation type="journal article" date="2012" name="Stand. Genomic Sci.">
        <title>Complete genome sequence of Polynucleobacter necessarius subsp. asymbioticus type strain (QLW-P1DMWA-1(T)).</title>
        <authorList>
            <person name="Meincke L."/>
            <person name="Copeland A."/>
            <person name="Lapidus A."/>
            <person name="Lucas S."/>
            <person name="Berry K.W."/>
            <person name="Del Rio T.G."/>
            <person name="Hammon N."/>
            <person name="Dalin E."/>
            <person name="Tice H."/>
            <person name="Pitluck S."/>
            <person name="Richardson P."/>
            <person name="Bruce D."/>
            <person name="Goodwin L."/>
            <person name="Han C."/>
            <person name="Tapia R."/>
            <person name="Detter J.C."/>
            <person name="Schmutz J."/>
            <person name="Brettin T."/>
            <person name="Larimer F."/>
            <person name="Land M."/>
            <person name="Hauser L."/>
            <person name="Kyrpides N.C."/>
            <person name="Ivanova N."/>
            <person name="Goker M."/>
            <person name="Woyke T."/>
            <person name="Wu Q.L."/>
            <person name="Pockl M."/>
            <person name="Hahn M.W."/>
            <person name="Klenk H.P."/>
        </authorList>
    </citation>
    <scope>NUCLEOTIDE SEQUENCE [LARGE SCALE GENOMIC DNA]</scope>
    <source>
        <strain evidence="10">DSM 18221 / CIP 109841 / QLW-P1DMWA-1</strain>
    </source>
</reference>
<dbReference type="PROSITE" id="PS50293">
    <property type="entry name" value="TPR_REGION"/>
    <property type="match status" value="1"/>
</dbReference>
<name>A4SY22_POLAQ</name>
<evidence type="ECO:0000256" key="4">
    <source>
        <dbReference type="ARBA" id="ARBA00022803"/>
    </source>
</evidence>
<feature type="domain" description="Cellulose synthase operon C C-terminal" evidence="8">
    <location>
        <begin position="916"/>
        <end position="1249"/>
    </location>
</feature>
<dbReference type="EMBL" id="CP000655">
    <property type="protein sequence ID" value="ABP34386.1"/>
    <property type="molecule type" value="Genomic_DNA"/>
</dbReference>
<gene>
    <name evidence="9" type="ordered locus">Pnuc_1170</name>
</gene>
<protein>
    <submittedName>
        <fullName evidence="9">Cellulose synthase operon C domain protein</fullName>
    </submittedName>
</protein>
<keyword evidence="2 7" id="KW-0732">Signal</keyword>
<dbReference type="Pfam" id="PF14559">
    <property type="entry name" value="TPR_19"/>
    <property type="match status" value="1"/>
</dbReference>
<keyword evidence="10" id="KW-1185">Reference proteome</keyword>
<feature type="signal peptide" evidence="7">
    <location>
        <begin position="1"/>
        <end position="25"/>
    </location>
</feature>
<evidence type="ECO:0000313" key="10">
    <source>
        <dbReference type="Proteomes" id="UP000000231"/>
    </source>
</evidence>
<comment type="pathway">
    <text evidence="1">Glycan metabolism; bacterial cellulose biosynthesis.</text>
</comment>
<dbReference type="Proteomes" id="UP000000231">
    <property type="component" value="Chromosome"/>
</dbReference>
<dbReference type="PANTHER" id="PTHR45586:SF1">
    <property type="entry name" value="LIPOPOLYSACCHARIDE ASSEMBLY PROTEIN B"/>
    <property type="match status" value="1"/>
</dbReference>
<dbReference type="SUPFAM" id="SSF48452">
    <property type="entry name" value="TPR-like"/>
    <property type="match status" value="3"/>
</dbReference>
<feature type="repeat" description="TPR" evidence="6">
    <location>
        <begin position="315"/>
        <end position="348"/>
    </location>
</feature>
<dbReference type="Pfam" id="PF00515">
    <property type="entry name" value="TPR_1"/>
    <property type="match status" value="1"/>
</dbReference>
<dbReference type="GO" id="GO:0030244">
    <property type="term" value="P:cellulose biosynthetic process"/>
    <property type="evidence" value="ECO:0007669"/>
    <property type="project" value="UniProtKB-KW"/>
</dbReference>
<keyword evidence="4 6" id="KW-0802">TPR repeat</keyword>
<evidence type="ECO:0000259" key="8">
    <source>
        <dbReference type="Pfam" id="PF05420"/>
    </source>
</evidence>
<dbReference type="RefSeq" id="WP_011903011.1">
    <property type="nucleotide sequence ID" value="NC_009379.1"/>
</dbReference>
<organism evidence="9 10">
    <name type="scientific">Polynucleobacter asymbioticus (strain DSM 18221 / CIP 109841 / QLW-P1DMWA-1)</name>
    <name type="common">Polynucleobacter necessarius subsp. asymbioticus</name>
    <dbReference type="NCBI Taxonomy" id="312153"/>
    <lineage>
        <taxon>Bacteria</taxon>
        <taxon>Pseudomonadati</taxon>
        <taxon>Pseudomonadota</taxon>
        <taxon>Betaproteobacteria</taxon>
        <taxon>Burkholderiales</taxon>
        <taxon>Burkholderiaceae</taxon>
        <taxon>Polynucleobacter</taxon>
    </lineage>
</organism>
<feature type="repeat" description="TPR" evidence="6">
    <location>
        <begin position="235"/>
        <end position="268"/>
    </location>
</feature>
<dbReference type="KEGG" id="pnu:Pnuc_1170"/>
<dbReference type="PRINTS" id="PR01441">
    <property type="entry name" value="CELLSNTHASEC"/>
</dbReference>
<sequence length="1271" mass="140717">MKPIAKLSRFSLALLICLWAGSALAADDGLSRQENMEARRTLTQATILLKSGKPAEAHALLKEKFPKGPPDGDLAVGYYRIIASTPGGWDEARAGLEVLVKSDRKNVQYALALDALLGSKKATRDEAFSNLAALYNVRKVDKQRVLQVWREALNAQEPGTDLIPYYEDYLRIDPHNQEITGRWQAEKEVLLERNRIANDPLLRRRQVGLDLLDKGDIAAAEQPLQDTLKALPNDYLALGGMGVIRMRQGRYEEAITYYQKALTLNPENSGKWKSLISTSQYWMQIHQAEEARDKKNFPLALEKIRAAIALEPQGAEAIAVLGTIEDDRGNSREAEKQFREALNIEADNGIAIRGLVQLLIDSGKQKEALALINAQAPQNSPEGKRYDYLRVKILSAQADDFIAKGQRDEAIAYLLQSLKLEPLNPWLRFKLAGEYEDGGLQDKGLSLMKEGLRLAPNDSEMINANVLYLLSIDQSEEALLLLKASLAKPALANASLRLTYADVLNRLERDDELKPVLEQLRKAPLTGEEKGKYARIDLDYEIRQALKAGDTNTAIALLNKAVELEPDDVWLRLDLARLYAKINHPKDGIALFDQFVKKHPNNVEGLYAYSLYLSGLDQNQAALKVLEQIPLADRTPKISRFQRSVWLDLQLAQVNILNAQGKQDEAAARLTSLEAEVSNDPDLSASVGTSWASIGKREQGDALFAKIQEQNKILSINWHLRYANYLFNNDEGDAFKKQMQYLASQKLNPGQIQDFADLKQASELQDINVMIRSGDIKEANQLLQPLMTSSPNNYKMMYLDSQIQRREGYLDKAIDIEQRALALSPVPLSNYRSLSTLKPTNSSAQSLTMNSNANTTTNLKEGVSVFHIEPPVLEPSAVASGSAYQYKQMADMLDLRTNWIDGAVDYLSLNGTPGQSQYRASEIPLEWRMPLRSDERMTFRADQVNINAGTIAAGNTTFGTLAACGASCPTSFSNQSASGTALNVGYEKQNFKADIGTTPLGFLTQNWIGGIKQKGDFGPLGVSLELSRRPMTSTMLSYAGARDPVTGNIWGGMVATGGTLSMSLDQGETLGGWAFYRARSLTGTNVQSNSDNQFMAGLNWRIINETDRQLTSGLTGMLWGFKQNSGEFTYGQGGYYSPQSYRSATLPLSWSQRFARLSYVLSGSVSTNWSRTDAAPYFPTNQAYQNAANANNGGVPQYYSASSGPGSAYSLLAAWEYQLTPSVFVGNRLKLERSPYYAPNSFVLYVRIALDETAPHPVPLQTQPVIPTSHF</sequence>
<dbReference type="eggNOG" id="COG0457">
    <property type="taxonomic scope" value="Bacteria"/>
</dbReference>